<gene>
    <name evidence="2" type="ORF">A3A13_04745</name>
</gene>
<dbReference type="EMBL" id="MGKJ01000009">
    <property type="protein sequence ID" value="OGN24814.1"/>
    <property type="molecule type" value="Genomic_DNA"/>
</dbReference>
<feature type="region of interest" description="Disordered" evidence="1">
    <location>
        <begin position="1"/>
        <end position="30"/>
    </location>
</feature>
<evidence type="ECO:0000256" key="1">
    <source>
        <dbReference type="SAM" id="MobiDB-lite"/>
    </source>
</evidence>
<evidence type="ECO:0000313" key="2">
    <source>
        <dbReference type="EMBL" id="OGN24814.1"/>
    </source>
</evidence>
<comment type="caution">
    <text evidence="2">The sequence shown here is derived from an EMBL/GenBank/DDBJ whole genome shotgun (WGS) entry which is preliminary data.</text>
</comment>
<name>A0A1F8GHE7_9BACT</name>
<evidence type="ECO:0000313" key="3">
    <source>
        <dbReference type="Proteomes" id="UP000178911"/>
    </source>
</evidence>
<accession>A0A1F8GHE7</accession>
<protein>
    <submittedName>
        <fullName evidence="2">Uncharacterized protein</fullName>
    </submittedName>
</protein>
<dbReference type="Proteomes" id="UP000178911">
    <property type="component" value="Unassembled WGS sequence"/>
</dbReference>
<sequence>MGRDRISGPAFGAARPSTCSGLATRGSAGRQGPALAFETAVELHDEEFPLDGRKAAVDERLQVGVALKRRPVADVHGFLAEPNVSGRKRQIVRHDPERPEDPAVDDVLVMRQLVLHPPYVVHEIH</sequence>
<proteinExistence type="predicted"/>
<reference evidence="2 3" key="1">
    <citation type="journal article" date="2016" name="Nat. Commun.">
        <title>Thousands of microbial genomes shed light on interconnected biogeochemical processes in an aquifer system.</title>
        <authorList>
            <person name="Anantharaman K."/>
            <person name="Brown C.T."/>
            <person name="Hug L.A."/>
            <person name="Sharon I."/>
            <person name="Castelle C.J."/>
            <person name="Probst A.J."/>
            <person name="Thomas B.C."/>
            <person name="Singh A."/>
            <person name="Wilkins M.J."/>
            <person name="Karaoz U."/>
            <person name="Brodie E.L."/>
            <person name="Williams K.H."/>
            <person name="Hubbard S.S."/>
            <person name="Banfield J.F."/>
        </authorList>
    </citation>
    <scope>NUCLEOTIDE SEQUENCE [LARGE SCALE GENOMIC DNA]</scope>
</reference>
<dbReference type="STRING" id="1802695.A3A13_04745"/>
<dbReference type="AlphaFoldDB" id="A0A1F8GHE7"/>
<organism evidence="2 3">
    <name type="scientific">Candidatus Yanofskybacteria bacterium RIFCSPLOWO2_01_FULL_43_22</name>
    <dbReference type="NCBI Taxonomy" id="1802695"/>
    <lineage>
        <taxon>Bacteria</taxon>
        <taxon>Candidatus Yanofskyibacteriota</taxon>
    </lineage>
</organism>